<sequence length="193" mass="21694">MPEKEQFRMRTKDDPLGVFNLLKLIRATVRHGEFHALFLLPHFVIPVYGIYRLLSQMGYWPGPEWNQLGELLLALTQGLAMGGAIVLGYMRWSTSGRALMGRRQAGIASPGEERAQKKIQLGFAISVYVLWASLIWIILPPGDGPKAAALKTTARRWGFTPTYRGASGDTGGFVEYFWPPQRNGIMDWIKSRS</sequence>
<evidence type="ECO:0000256" key="1">
    <source>
        <dbReference type="SAM" id="Phobius"/>
    </source>
</evidence>
<keyword evidence="1" id="KW-0472">Membrane</keyword>
<evidence type="ECO:0000313" key="2">
    <source>
        <dbReference type="EMBL" id="PWN21306.1"/>
    </source>
</evidence>
<dbReference type="Proteomes" id="UP000245942">
    <property type="component" value="Unassembled WGS sequence"/>
</dbReference>
<keyword evidence="1" id="KW-0812">Transmembrane</keyword>
<keyword evidence="1" id="KW-1133">Transmembrane helix</keyword>
<dbReference type="RefSeq" id="XP_025348466.1">
    <property type="nucleotide sequence ID" value="XM_025492205.1"/>
</dbReference>
<feature type="transmembrane region" description="Helical" evidence="1">
    <location>
        <begin position="121"/>
        <end position="139"/>
    </location>
</feature>
<dbReference type="OrthoDB" id="3362298at2759"/>
<protein>
    <submittedName>
        <fullName evidence="2">Uncharacterized protein</fullName>
    </submittedName>
</protein>
<reference evidence="2 3" key="1">
    <citation type="journal article" date="2018" name="Mol. Biol. Evol.">
        <title>Broad Genomic Sampling Reveals a Smut Pathogenic Ancestry of the Fungal Clade Ustilaginomycotina.</title>
        <authorList>
            <person name="Kijpornyongpan T."/>
            <person name="Mondo S.J."/>
            <person name="Barry K."/>
            <person name="Sandor L."/>
            <person name="Lee J."/>
            <person name="Lipzen A."/>
            <person name="Pangilinan J."/>
            <person name="LaButti K."/>
            <person name="Hainaut M."/>
            <person name="Henrissat B."/>
            <person name="Grigoriev I.V."/>
            <person name="Spatafora J.W."/>
            <person name="Aime M.C."/>
        </authorList>
    </citation>
    <scope>NUCLEOTIDE SEQUENCE [LARGE SCALE GENOMIC DNA]</scope>
    <source>
        <strain evidence="2 3">MCA 4718</strain>
    </source>
</reference>
<proteinExistence type="predicted"/>
<gene>
    <name evidence="2" type="ORF">BCV69DRAFT_282043</name>
</gene>
<evidence type="ECO:0000313" key="3">
    <source>
        <dbReference type="Proteomes" id="UP000245942"/>
    </source>
</evidence>
<dbReference type="GeneID" id="37013939"/>
<feature type="transmembrane region" description="Helical" evidence="1">
    <location>
        <begin position="34"/>
        <end position="51"/>
    </location>
</feature>
<dbReference type="AlphaFoldDB" id="A0A316U7S8"/>
<feature type="transmembrane region" description="Helical" evidence="1">
    <location>
        <begin position="71"/>
        <end position="92"/>
    </location>
</feature>
<organism evidence="2 3">
    <name type="scientific">Pseudomicrostroma glucosiphilum</name>
    <dbReference type="NCBI Taxonomy" id="1684307"/>
    <lineage>
        <taxon>Eukaryota</taxon>
        <taxon>Fungi</taxon>
        <taxon>Dikarya</taxon>
        <taxon>Basidiomycota</taxon>
        <taxon>Ustilaginomycotina</taxon>
        <taxon>Exobasidiomycetes</taxon>
        <taxon>Microstromatales</taxon>
        <taxon>Microstromatales incertae sedis</taxon>
        <taxon>Pseudomicrostroma</taxon>
    </lineage>
</organism>
<name>A0A316U7S8_9BASI</name>
<accession>A0A316U7S8</accession>
<keyword evidence="3" id="KW-1185">Reference proteome</keyword>
<dbReference type="EMBL" id="KZ819325">
    <property type="protein sequence ID" value="PWN21306.1"/>
    <property type="molecule type" value="Genomic_DNA"/>
</dbReference>